<dbReference type="SUPFAM" id="SSF55469">
    <property type="entry name" value="FMN-dependent nitroreductase-like"/>
    <property type="match status" value="1"/>
</dbReference>
<dbReference type="CDD" id="cd02142">
    <property type="entry name" value="McbC_SagB-like_oxidoreductase"/>
    <property type="match status" value="1"/>
</dbReference>
<dbReference type="RefSeq" id="WP_210089184.1">
    <property type="nucleotide sequence ID" value="NZ_JAGGKG010000009.1"/>
</dbReference>
<dbReference type="Pfam" id="PF00881">
    <property type="entry name" value="Nitroreductase"/>
    <property type="match status" value="1"/>
</dbReference>
<dbReference type="InterPro" id="IPR029479">
    <property type="entry name" value="Nitroreductase"/>
</dbReference>
<sequence length="263" mass="30350">MHPDWKNICQQFIEATSYKVGDLEKGWASKYDFSKAPPKYLRYEDALIHIPLGVPDFPETINIWEILKTRRTMRNFIHESLSLNELNLLLWGTQGITATHDGYELRTTPSAGALYPIETYLMVNNVEGLEKGLYHLDVERWTLEGLKLEDVSEISYLLTENQEMTRHCAVNFIWTAVLDRTEDKYKERAYRYIFWDSGIVSQNLQIVGSGLGLGVATIGHLMDENMNDYLGIDGINHLSMLMASVGHVSGQGWEHDRRYRKYI</sequence>
<dbReference type="PANTHER" id="PTHR43745:SF2">
    <property type="entry name" value="NITROREDUCTASE MJ1384-RELATED"/>
    <property type="match status" value="1"/>
</dbReference>
<evidence type="ECO:0000313" key="2">
    <source>
        <dbReference type="EMBL" id="MBP1905554.1"/>
    </source>
</evidence>
<evidence type="ECO:0000313" key="3">
    <source>
        <dbReference type="Proteomes" id="UP001519272"/>
    </source>
</evidence>
<dbReference type="PANTHER" id="PTHR43745">
    <property type="entry name" value="NITROREDUCTASE MJ1384-RELATED"/>
    <property type="match status" value="1"/>
</dbReference>
<feature type="domain" description="Nitroreductase" evidence="1">
    <location>
        <begin position="67"/>
        <end position="243"/>
    </location>
</feature>
<name>A0ABS4FSJ5_9BACL</name>
<dbReference type="Proteomes" id="UP001519272">
    <property type="component" value="Unassembled WGS sequence"/>
</dbReference>
<gene>
    <name evidence="2" type="ORF">J2Z32_002184</name>
</gene>
<proteinExistence type="predicted"/>
<dbReference type="InterPro" id="IPR020051">
    <property type="entry name" value="SagB-type_dehydrogenase"/>
</dbReference>
<dbReference type="InterPro" id="IPR000415">
    <property type="entry name" value="Nitroreductase-like"/>
</dbReference>
<accession>A0ABS4FSJ5</accession>
<organism evidence="2 3">
    <name type="scientific">Paenibacillus turicensis</name>
    <dbReference type="NCBI Taxonomy" id="160487"/>
    <lineage>
        <taxon>Bacteria</taxon>
        <taxon>Bacillati</taxon>
        <taxon>Bacillota</taxon>
        <taxon>Bacilli</taxon>
        <taxon>Bacillales</taxon>
        <taxon>Paenibacillaceae</taxon>
        <taxon>Paenibacillus</taxon>
    </lineage>
</organism>
<dbReference type="InterPro" id="IPR052544">
    <property type="entry name" value="Bacteriocin_Proc_Enz"/>
</dbReference>
<dbReference type="Gene3D" id="3.40.109.10">
    <property type="entry name" value="NADH Oxidase"/>
    <property type="match status" value="1"/>
</dbReference>
<comment type="caution">
    <text evidence="2">The sequence shown here is derived from an EMBL/GenBank/DDBJ whole genome shotgun (WGS) entry which is preliminary data.</text>
</comment>
<dbReference type="NCBIfam" id="TIGR03605">
    <property type="entry name" value="antibiot_sagB"/>
    <property type="match status" value="1"/>
</dbReference>
<dbReference type="EMBL" id="JAGGKG010000009">
    <property type="protein sequence ID" value="MBP1905554.1"/>
    <property type="molecule type" value="Genomic_DNA"/>
</dbReference>
<evidence type="ECO:0000259" key="1">
    <source>
        <dbReference type="Pfam" id="PF00881"/>
    </source>
</evidence>
<reference evidence="2 3" key="1">
    <citation type="submission" date="2021-03" db="EMBL/GenBank/DDBJ databases">
        <title>Genomic Encyclopedia of Type Strains, Phase IV (KMG-IV): sequencing the most valuable type-strain genomes for metagenomic binning, comparative biology and taxonomic classification.</title>
        <authorList>
            <person name="Goeker M."/>
        </authorList>
    </citation>
    <scope>NUCLEOTIDE SEQUENCE [LARGE SCALE GENOMIC DNA]</scope>
    <source>
        <strain evidence="2 3">DSM 14349</strain>
    </source>
</reference>
<protein>
    <submittedName>
        <fullName evidence="2">SagB-type dehydrogenase family enzyme</fullName>
    </submittedName>
</protein>
<keyword evidence="3" id="KW-1185">Reference proteome</keyword>